<dbReference type="AlphaFoldDB" id="A0AAV5HH91"/>
<feature type="compositionally biased region" description="Basic and acidic residues" evidence="1">
    <location>
        <begin position="1"/>
        <end position="10"/>
    </location>
</feature>
<name>A0AAV5HH91_9ROSI</name>
<dbReference type="Proteomes" id="UP001054252">
    <property type="component" value="Unassembled WGS sequence"/>
</dbReference>
<evidence type="ECO:0000313" key="3">
    <source>
        <dbReference type="Proteomes" id="UP001054252"/>
    </source>
</evidence>
<proteinExistence type="predicted"/>
<evidence type="ECO:0000313" key="2">
    <source>
        <dbReference type="EMBL" id="GKU85711.1"/>
    </source>
</evidence>
<keyword evidence="3" id="KW-1185">Reference proteome</keyword>
<evidence type="ECO:0000256" key="1">
    <source>
        <dbReference type="SAM" id="MobiDB-lite"/>
    </source>
</evidence>
<comment type="caution">
    <text evidence="2">The sequence shown here is derived from an EMBL/GenBank/DDBJ whole genome shotgun (WGS) entry which is preliminary data.</text>
</comment>
<dbReference type="EMBL" id="BPVZ01000001">
    <property type="protein sequence ID" value="GKU85711.1"/>
    <property type="molecule type" value="Genomic_DNA"/>
</dbReference>
<sequence>MGKLCKDHQKGRGGWSHSHKEPRTDQGTMTEPDMCAAEIRANSKLLTWKNWLYIHRGAKQSFEHLDLKKPVPVSRSLVLSNELNF</sequence>
<reference evidence="2 3" key="1">
    <citation type="journal article" date="2021" name="Commun. Biol.">
        <title>The genome of Shorea leprosula (Dipterocarpaceae) highlights the ecological relevance of drought in aseasonal tropical rainforests.</title>
        <authorList>
            <person name="Ng K.K.S."/>
            <person name="Kobayashi M.J."/>
            <person name="Fawcett J.A."/>
            <person name="Hatakeyama M."/>
            <person name="Paape T."/>
            <person name="Ng C.H."/>
            <person name="Ang C.C."/>
            <person name="Tnah L.H."/>
            <person name="Lee C.T."/>
            <person name="Nishiyama T."/>
            <person name="Sese J."/>
            <person name="O'Brien M.J."/>
            <person name="Copetti D."/>
            <person name="Mohd Noor M.I."/>
            <person name="Ong R.C."/>
            <person name="Putra M."/>
            <person name="Sireger I.Z."/>
            <person name="Indrioko S."/>
            <person name="Kosugi Y."/>
            <person name="Izuno A."/>
            <person name="Isagi Y."/>
            <person name="Lee S.L."/>
            <person name="Shimizu K.K."/>
        </authorList>
    </citation>
    <scope>NUCLEOTIDE SEQUENCE [LARGE SCALE GENOMIC DNA]</scope>
    <source>
        <strain evidence="2">214</strain>
    </source>
</reference>
<organism evidence="2 3">
    <name type="scientific">Rubroshorea leprosula</name>
    <dbReference type="NCBI Taxonomy" id="152421"/>
    <lineage>
        <taxon>Eukaryota</taxon>
        <taxon>Viridiplantae</taxon>
        <taxon>Streptophyta</taxon>
        <taxon>Embryophyta</taxon>
        <taxon>Tracheophyta</taxon>
        <taxon>Spermatophyta</taxon>
        <taxon>Magnoliopsida</taxon>
        <taxon>eudicotyledons</taxon>
        <taxon>Gunneridae</taxon>
        <taxon>Pentapetalae</taxon>
        <taxon>rosids</taxon>
        <taxon>malvids</taxon>
        <taxon>Malvales</taxon>
        <taxon>Dipterocarpaceae</taxon>
        <taxon>Rubroshorea</taxon>
    </lineage>
</organism>
<gene>
    <name evidence="2" type="ORF">SLEP1_g338</name>
</gene>
<protein>
    <submittedName>
        <fullName evidence="2">Uncharacterized protein</fullName>
    </submittedName>
</protein>
<accession>A0AAV5HH91</accession>
<feature type="region of interest" description="Disordered" evidence="1">
    <location>
        <begin position="1"/>
        <end position="31"/>
    </location>
</feature>